<feature type="domain" description="DUF427" evidence="1">
    <location>
        <begin position="39"/>
        <end position="130"/>
    </location>
</feature>
<dbReference type="Proteomes" id="UP000029713">
    <property type="component" value="Unassembled WGS sequence"/>
</dbReference>
<comment type="caution">
    <text evidence="2">The sequence shown here is derived from an EMBL/GenBank/DDBJ whole genome shotgun (WGS) entry which is preliminary data.</text>
</comment>
<evidence type="ECO:0000259" key="1">
    <source>
        <dbReference type="Pfam" id="PF04248"/>
    </source>
</evidence>
<dbReference type="Pfam" id="PF04248">
    <property type="entry name" value="NTP_transf_9"/>
    <property type="match status" value="2"/>
</dbReference>
<keyword evidence="3" id="KW-1185">Reference proteome</keyword>
<dbReference type="EMBL" id="JPMX01000079">
    <property type="protein sequence ID" value="KGH45318.1"/>
    <property type="molecule type" value="Genomic_DNA"/>
</dbReference>
<dbReference type="STRING" id="1522368.IN07_17865"/>
<proteinExistence type="predicted"/>
<gene>
    <name evidence="2" type="ORF">IN07_17865</name>
</gene>
<dbReference type="OrthoDB" id="285364at2"/>
<evidence type="ECO:0000313" key="3">
    <source>
        <dbReference type="Proteomes" id="UP000029713"/>
    </source>
</evidence>
<dbReference type="RefSeq" id="WP_052091409.1">
    <property type="nucleotide sequence ID" value="NZ_JPMX01000079.1"/>
</dbReference>
<feature type="domain" description="DUF427" evidence="1">
    <location>
        <begin position="163"/>
        <end position="252"/>
    </location>
</feature>
<dbReference type="InterPro" id="IPR007361">
    <property type="entry name" value="DUF427"/>
</dbReference>
<protein>
    <recommendedName>
        <fullName evidence="1">DUF427 domain-containing protein</fullName>
    </recommendedName>
</protein>
<reference evidence="2 3" key="1">
    <citation type="submission" date="2014-07" db="EMBL/GenBank/DDBJ databases">
        <title>Biosystematic studies on Modestobacter strains isolated from extreme hyper-arid desert soil and from historic building.</title>
        <authorList>
            <person name="Bukarasam K."/>
            <person name="Bull A."/>
            <person name="Girard G."/>
            <person name="van Wezel G."/>
            <person name="Goodfellow M."/>
        </authorList>
    </citation>
    <scope>NUCLEOTIDE SEQUENCE [LARGE SCALE GENOMIC DNA]</scope>
    <source>
        <strain evidence="2 3">KNN45-2b</strain>
    </source>
</reference>
<name>A0A098Y388_9ACTN</name>
<evidence type="ECO:0000313" key="2">
    <source>
        <dbReference type="EMBL" id="KGH45318.1"/>
    </source>
</evidence>
<organism evidence="2 3">
    <name type="scientific">Modestobacter caceresii</name>
    <dbReference type="NCBI Taxonomy" id="1522368"/>
    <lineage>
        <taxon>Bacteria</taxon>
        <taxon>Bacillati</taxon>
        <taxon>Actinomycetota</taxon>
        <taxon>Actinomycetes</taxon>
        <taxon>Geodermatophilales</taxon>
        <taxon>Geodermatophilaceae</taxon>
        <taxon>Modestobacter</taxon>
    </lineage>
</organism>
<sequence>MSLTKGSGPFGEHPAGRFNFDPHAPEQVLYLEESSPRRVRVILGGTAVADSTDVHLLHPPGRTPTYLFPREDVRTDLFEPSERRRSDPGMGDGRYWTVQVGQRRAVNAAYSWEHPPPTAAGITGLIAFDWDSMDGVFEEDEEVFVHPRDPYTRIDVLRSSRRVRVSVDGTIVADSTAPRMLCESGLPVRWYLPREDVRTDLLEPSYTTTRCPYKGIAHYWSLRLGKRSEKDLAWTYPDPFHDAEAVRGLLCFPGERVEVEVEDVEGG</sequence>
<dbReference type="AlphaFoldDB" id="A0A098Y388"/>
<dbReference type="PANTHER" id="PTHR34310:SF9">
    <property type="entry name" value="BLR5716 PROTEIN"/>
    <property type="match status" value="1"/>
</dbReference>
<dbReference type="PANTHER" id="PTHR34310">
    <property type="entry name" value="DUF427 DOMAIN PROTEIN (AFU_ORTHOLOGUE AFUA_3G02220)"/>
    <property type="match status" value="1"/>
</dbReference>
<dbReference type="Gene3D" id="2.170.150.40">
    <property type="entry name" value="Domain of unknown function (DUF427)"/>
    <property type="match status" value="2"/>
</dbReference>
<accession>A0A098Y388</accession>
<dbReference type="InterPro" id="IPR038694">
    <property type="entry name" value="DUF427_sf"/>
</dbReference>